<geneLocation type="plasmid" evidence="2">
    <name>ptad1</name>
</geneLocation>
<name>A0AAC9JVZ0_9HYPH</name>
<sequence length="310" mass="33650">MENARFVPRPMAPPPVWLRGRTDGEGEAEAAFRAGAALALLNTVATAEHELGVLWRQRCALRAAVAHVGFLGRREDEATLRDSWYLRRAGDDPGPGGRILGFWRRLALPGALRFQAWPGALREVGHAAEPEALERVLTLVADAASNRRGFPVAAAARAATIVMQARPELDCVALWLADVVLARQLGWLSAVPLIAPQVRRADLRLASRPDGAEAWLRVCCLAYQRGALEALELYGDLARRAERLVATAPRLRSRAAAGAVALLLREDATAAASVRQGTSDRAGRRLFERLVALGAVRELTGRPSFRLYGL</sequence>
<dbReference type="RefSeq" id="WP_071924651.1">
    <property type="nucleotide sequence ID" value="NZ_CP018096.1"/>
</dbReference>
<dbReference type="KEGG" id="cdq:BOQ54_17815"/>
<organism evidence="1 2">
    <name type="scientific">Chelatococcus daeguensis</name>
    <dbReference type="NCBI Taxonomy" id="444444"/>
    <lineage>
        <taxon>Bacteria</taxon>
        <taxon>Pseudomonadati</taxon>
        <taxon>Pseudomonadota</taxon>
        <taxon>Alphaproteobacteria</taxon>
        <taxon>Hyphomicrobiales</taxon>
        <taxon>Chelatococcaceae</taxon>
        <taxon>Chelatococcus</taxon>
    </lineage>
</organism>
<evidence type="ECO:0000313" key="2">
    <source>
        <dbReference type="Proteomes" id="UP000182703"/>
    </source>
</evidence>
<dbReference type="Pfam" id="PF07183">
    <property type="entry name" value="DUF1403"/>
    <property type="match status" value="1"/>
</dbReference>
<accession>A0AAC9JVZ0</accession>
<proteinExistence type="predicted"/>
<dbReference type="AlphaFoldDB" id="A0AAC9JVZ0"/>
<dbReference type="EMBL" id="CP018096">
    <property type="protein sequence ID" value="APF39360.1"/>
    <property type="molecule type" value="Genomic_DNA"/>
</dbReference>
<evidence type="ECO:0000313" key="1">
    <source>
        <dbReference type="EMBL" id="APF39360.1"/>
    </source>
</evidence>
<gene>
    <name evidence="1" type="ORF">BOQ54_17815</name>
</gene>
<dbReference type="InterPro" id="IPR009843">
    <property type="entry name" value="DUF1403"/>
</dbReference>
<protein>
    <recommendedName>
        <fullName evidence="3">DUF1403 family protein</fullName>
    </recommendedName>
</protein>
<dbReference type="Proteomes" id="UP000182703">
    <property type="component" value="Plasmid pTAD1"/>
</dbReference>
<keyword evidence="1" id="KW-0614">Plasmid</keyword>
<keyword evidence="2" id="KW-1185">Reference proteome</keyword>
<evidence type="ECO:0008006" key="3">
    <source>
        <dbReference type="Google" id="ProtNLM"/>
    </source>
</evidence>
<reference evidence="1 2" key="1">
    <citation type="submission" date="2016-11" db="EMBL/GenBank/DDBJ databases">
        <title>Complete genome sequence of the aerobically denitrifying bacterium Chelatococcus daeguensis TAD1.</title>
        <authorList>
            <person name="Yang Y."/>
            <person name="Huang S."/>
            <person name="Lin E."/>
        </authorList>
    </citation>
    <scope>NUCLEOTIDE SEQUENCE [LARGE SCALE GENOMIC DNA]</scope>
    <source>
        <strain evidence="1 2">TAD1</strain>
        <plasmid evidence="2">ptad1</plasmid>
    </source>
</reference>